<proteinExistence type="predicted"/>
<gene>
    <name evidence="1" type="ORF">TM448A05435_0010</name>
</gene>
<sequence>MENLFLPDNYVSPTQGNYMKLRQGENTFRVLSSAIIGWEYWTQDNKPVRSKTLFKSTPVDIRRDNNGNPQKIKHFWAFIVWNYDLNSIQIMEITQSTIQSNIKTLIDNKKWGFPQGYDITIVRDGEGLDTSYSVVPSPHSEVEQSILDEYNSGKNINLEALYDGNSPFEETKVKQIEDADQVVDVRGISFN</sequence>
<dbReference type="AlphaFoldDB" id="A0A6H2A5E1"/>
<accession>A0A6H2A5E1</accession>
<dbReference type="EMBL" id="MT144525">
    <property type="protein sequence ID" value="QJA54650.1"/>
    <property type="molecule type" value="Genomic_DNA"/>
</dbReference>
<protein>
    <submittedName>
        <fullName evidence="1">Uncharacterized protein</fullName>
    </submittedName>
</protein>
<organism evidence="1">
    <name type="scientific">viral metagenome</name>
    <dbReference type="NCBI Taxonomy" id="1070528"/>
    <lineage>
        <taxon>unclassified sequences</taxon>
        <taxon>metagenomes</taxon>
        <taxon>organismal metagenomes</taxon>
    </lineage>
</organism>
<evidence type="ECO:0000313" key="1">
    <source>
        <dbReference type="EMBL" id="QJA54650.1"/>
    </source>
</evidence>
<name>A0A6H2A5E1_9ZZZZ</name>
<reference evidence="1" key="1">
    <citation type="submission" date="2020-03" db="EMBL/GenBank/DDBJ databases">
        <title>The deep terrestrial virosphere.</title>
        <authorList>
            <person name="Holmfeldt K."/>
            <person name="Nilsson E."/>
            <person name="Simone D."/>
            <person name="Lopez-Fernandez M."/>
            <person name="Wu X."/>
            <person name="de Brujin I."/>
            <person name="Lundin D."/>
            <person name="Andersson A."/>
            <person name="Bertilsson S."/>
            <person name="Dopson M."/>
        </authorList>
    </citation>
    <scope>NUCLEOTIDE SEQUENCE</scope>
    <source>
        <strain evidence="1">TM448A05435</strain>
    </source>
</reference>